<feature type="transmembrane region" description="Helical" evidence="2">
    <location>
        <begin position="975"/>
        <end position="999"/>
    </location>
</feature>
<dbReference type="Pfam" id="PF13692">
    <property type="entry name" value="Glyco_trans_1_4"/>
    <property type="match status" value="1"/>
</dbReference>
<evidence type="ECO:0000313" key="4">
    <source>
        <dbReference type="Proteomes" id="UP000050424"/>
    </source>
</evidence>
<proteinExistence type="predicted"/>
<evidence type="ECO:0000313" key="3">
    <source>
        <dbReference type="EMBL" id="KPM40268.1"/>
    </source>
</evidence>
<dbReference type="Gene3D" id="3.40.50.2000">
    <property type="entry name" value="Glycogen Phosphorylase B"/>
    <property type="match status" value="1"/>
</dbReference>
<name>A0A0N8H6Y5_9HYPO</name>
<accession>A0A0N8H6Y5</accession>
<feature type="transmembrane region" description="Helical" evidence="2">
    <location>
        <begin position="949"/>
        <end position="969"/>
    </location>
</feature>
<sequence length="2847" mass="321477">MASFFQPGQTDPTVVECTNSTFQVYCNSILPAHTRFTNLFQLINFTVGTTAIAVPLVLFLFYVILQSRKSDSPKSTVVRKKRRDSEDVSIGDGTPMYSFRPTKSFTFLSDSDALSVHRDSRAYDLVVLPLYMKGSVAGEDGASRSSVCTPESIVAKMSLASVDIDSFGSDALEDSQIEATADFLADTYRRNGLAGFALRCSTAKKPEQMDGLLERLYRCRIPVLLSCDHDSEALDSISLTYASGLIIENALILSNGQRRDYFKAQRFRQIMARCHKEREERPEFFIGFLDRWDQRPHPAVIRRAVKLAEHFGAVIEHGPADPSMKLKAPILSATQTLSGFEYLRRSETIQLQKSWVSETRKAWIPTGLPFAKTAPLPLDDLDAVIPRASALLRHHKLDSALKAIHDEEPECHSSLDYVDLAPARASFWNSSSDGQSLSAMGCFPLTSEPHAEHFNAIVDTQVHLKDLNMLHVVEGNEEESLLASLSALAERGECDVAVHDLIKSLAAHQVRVFKGMDTGFGVPDSDAHFWGVSKACEGLHENCVDIYVSQKAPSDAATVLHTWLAHQRIPRERRYEQELQLEIANNQGDRSGIPLSIRATIERATYSEALTILQKLRITRMSHAMGDAIKLYCWSYLIDDTSKASWNHTCAQKALDGSLDMRDLLRMRLEYYVKQGATELPSLEGLVSLYELTDRTIEEALFFGDRETLSSLTAVLLRAYDPWKSWTDCDHVDVNAEIFSVIFFSILRRAAFEEVYNESTDRCPMFLSQPDQAAVFSELWILGSQCEIYFGLLPRDLGNIVYQRYRKFLEARPPTATDRCSNEIMTMYFSPDASPILNHGDDAPLPGSSSMKLTPHEMVQLWKKRFAEAGAMSIFCLPAIVDVILLTFVGRGFFMTAFMNSEHLEAAGYALLISLLLTAGVTGWVGSTGNYYLAHYAYDNMVYFHVQRLSGGFILTLVISIIGFIMFTLRFSVGVAFVFVAYLVCVSTHFNLLGIMSAMHQHESPIASGRSLLLQNIPFLLLSPLISTFVNGHDLEIYLPIMYTYLFITLYRYRRLCHEWSNWMDNIPKFTQKDIVEWYVARLGPDSSDDDIKDQDALAQETFTATLESYQRRTREAQAARLFSDSFVCQVAKGMPYIDWLFKKTNPTGSPPEAFSTAWFTQLNESRNQQRQLVRGLKDHNVFTLFRLARYDVGQTLGLFLVALMDRWVMIVWSAGGPYPSIYTDSRARYGICLCIIYFCVSAMLLDSTLFKYWGLRDRISNEKLRNFEHAQNLAKEFESYRRASIIKALTDIGCKLLIVFGVTTLFLWVFVDGFETTILYYLYILGYTSALLFQFNRCFTTNVTTHISIIMSSAAIGFITGCILHAIPATSQFLYNDVIAQNTAAVLAAIGTSLWTWKDWTAPTPAHARRGSDDRARVSVQHRFNADESMLAKIPNSGMRKAFPGTKIWNEDGKPTSQKITELLQLSLDRPSEFSKGASWSTKVLAAALNMWSSRKITVKIVSREDFYRAGLDEIGAFSSQEGSVLQLTVGFMGEAEQSLPAWQPLLATLISESILYHVSRSELKLSHDQSVQAEHFLHGTDRLSKRIEFEMSCGSVQYLNRISLRTEMEMMRHLCLGLEVDSEWETAPQAVREAILRRISGEPLALSLEFSQWAATTRTNLQTSDFHVKLTLEVFQKCQERTRQLASLPGQGQDAVPKMPAELKPVTIIRTPKPLTVLQSIWGRFISIPFVFVKWVAIISGGGSNIERELVYCLRNVPLRGVLVWVLLLLWNACRAVKNFWVFWILIYHRPALVNITRLARKGARRKIVKSSIIVELPRKTITGFASVNENGTMMLRVHAGFLKEAPADGEPLSVDTYDEELRLKSREDNSGGASTYQYETGNRTRWPISKVVAKNDSRSVGFYDKYGRIMQGTWTIGEIDFVYQYHYKTAPKGNSDVLRADFKLASSKSDDMLSVFWGKPVDAEDYTWVPSENIGRIVKRIGGKTYTSEYEYLHRRDPAITTYMEDSDGVKTAVAIAPEIFPQESILLPRPKNLSFDADDLLIYHSTLQLRQMRRYAGTTPTLVSSMNPLSWIVLWNRRQYGRVPTWRIRTELWSHWLKHGTVDAVTACWMDELVLREEHLLRKYWNARDSGRLDAARRALDDNIDQIVAAIDIETDVSEVTLLTIKTADLYAMGLSNDATQVTTRPQDCFNDTNERVSVIFNDIGCWPVAPGGVSNCRRDLVNGHKTIRNHVLSECANDYGIPRFQIEKSVQSLKLLPLWGIDGGTANHGIIDNILESQVDEKVANTDVQSDIAGIFVPLLMDFVKGARTRRLARPDLIKYSNTILSMAKYYEHKDYTFTWQSKEVEDAWVAAWLTHYDDPNVTNPEQCFEIERPSIPDFRDALGIFRAYFFIFAVNVPDDCPRVFQSTHHGISSLFGMVLKYRRGASFGIWDHAILWRECCLNISAAQSELPLSVQSMLLASIGLATRLAYFHADVITPCASLFNPMWEAEIGTDKGTVGNRNLFRRKIDPIVNGISNMESFTPVDKVRTDKPTVVMLSNVQVIKGVKAAIQAADIIINRFGFTDYQLVVYGAKDRQPAYALEMEKFIVDHNLVGKVVLAGFGNPKEVLKDAWLFMNSSISEGLPLAIGEAALAGVPIVATEVGATALVLTDTEDPDQRYGEVVPPNDPMALARAQISILGMVGPWTQFTDEADMKMNKPTLPDEITPDDVEWLTARFYEKSEYRRQLGMLSRQVVLHSFHGSRYLREHEQMFWVQWHQGKMREDEGLLAQTNRRFKFGAPAPLRYSEDDEKRALNDAAEEKGRGRSLSLRRFQSSVSHVEKSAGRRSRLMNQRPPVLVSAV</sequence>
<gene>
    <name evidence="3" type="ORF">AK830_g6286</name>
</gene>
<feature type="transmembrane region" description="Helical" evidence="2">
    <location>
        <begin position="42"/>
        <end position="65"/>
    </location>
</feature>
<feature type="transmembrane region" description="Helical" evidence="2">
    <location>
        <begin position="1293"/>
        <end position="1312"/>
    </location>
</feature>
<keyword evidence="2" id="KW-0812">Transmembrane</keyword>
<evidence type="ECO:0000256" key="2">
    <source>
        <dbReference type="SAM" id="Phobius"/>
    </source>
</evidence>
<feature type="transmembrane region" description="Helical" evidence="2">
    <location>
        <begin position="1228"/>
        <end position="1251"/>
    </location>
</feature>
<dbReference type="EMBL" id="LKCW01000087">
    <property type="protein sequence ID" value="KPM40268.1"/>
    <property type="molecule type" value="Genomic_DNA"/>
</dbReference>
<feature type="transmembrane region" description="Helical" evidence="2">
    <location>
        <begin position="1318"/>
        <end position="1336"/>
    </location>
</feature>
<reference evidence="3 4" key="1">
    <citation type="submission" date="2015-09" db="EMBL/GenBank/DDBJ databases">
        <title>Draft genome of a European isolate of the apple canker pathogen Neonectria ditissima.</title>
        <authorList>
            <person name="Gomez-Cortecero A."/>
            <person name="Harrison R.J."/>
            <person name="Armitage A.D."/>
        </authorList>
    </citation>
    <scope>NUCLEOTIDE SEQUENCE [LARGE SCALE GENOMIC DNA]</scope>
    <source>
        <strain evidence="3 4">R09/05</strain>
    </source>
</reference>
<feature type="transmembrane region" description="Helical" evidence="2">
    <location>
        <begin position="906"/>
        <end position="928"/>
    </location>
</feature>
<keyword evidence="4" id="KW-1185">Reference proteome</keyword>
<evidence type="ECO:0008006" key="5">
    <source>
        <dbReference type="Google" id="ProtNLM"/>
    </source>
</evidence>
<evidence type="ECO:0000256" key="1">
    <source>
        <dbReference type="SAM" id="MobiDB-lite"/>
    </source>
</evidence>
<dbReference type="PANTHER" id="PTHR12526:SF630">
    <property type="entry name" value="GLYCOSYLTRANSFERASE"/>
    <property type="match status" value="1"/>
</dbReference>
<feature type="region of interest" description="Disordered" evidence="1">
    <location>
        <begin position="2826"/>
        <end position="2847"/>
    </location>
</feature>
<dbReference type="STRING" id="78410.A0A0N8H6Y5"/>
<feature type="transmembrane region" description="Helical" evidence="2">
    <location>
        <begin position="871"/>
        <end position="894"/>
    </location>
</feature>
<dbReference type="PANTHER" id="PTHR12526">
    <property type="entry name" value="GLYCOSYLTRANSFERASE"/>
    <property type="match status" value="1"/>
</dbReference>
<keyword evidence="2" id="KW-0472">Membrane</keyword>
<organism evidence="3 4">
    <name type="scientific">Neonectria ditissima</name>
    <dbReference type="NCBI Taxonomy" id="78410"/>
    <lineage>
        <taxon>Eukaryota</taxon>
        <taxon>Fungi</taxon>
        <taxon>Dikarya</taxon>
        <taxon>Ascomycota</taxon>
        <taxon>Pezizomycotina</taxon>
        <taxon>Sordariomycetes</taxon>
        <taxon>Hypocreomycetidae</taxon>
        <taxon>Hypocreales</taxon>
        <taxon>Nectriaceae</taxon>
        <taxon>Neonectria</taxon>
    </lineage>
</organism>
<feature type="transmembrane region" description="Helical" evidence="2">
    <location>
        <begin position="1348"/>
        <end position="1368"/>
    </location>
</feature>
<keyword evidence="2" id="KW-1133">Transmembrane helix</keyword>
<comment type="caution">
    <text evidence="3">The sequence shown here is derived from an EMBL/GenBank/DDBJ whole genome shotgun (WGS) entry which is preliminary data.</text>
</comment>
<feature type="transmembrane region" description="Helical" evidence="2">
    <location>
        <begin position="1197"/>
        <end position="1216"/>
    </location>
</feature>
<dbReference type="Proteomes" id="UP000050424">
    <property type="component" value="Unassembled WGS sequence"/>
</dbReference>
<protein>
    <recommendedName>
        <fullName evidence="5">DUF3492 domain-containing protein</fullName>
    </recommendedName>
</protein>
<dbReference type="SUPFAM" id="SSF53756">
    <property type="entry name" value="UDP-Glycosyltransferase/glycogen phosphorylase"/>
    <property type="match status" value="1"/>
</dbReference>
<dbReference type="OrthoDB" id="2582433at2759"/>
<feature type="transmembrane region" description="Helical" evidence="2">
    <location>
        <begin position="1037"/>
        <end position="1053"/>
    </location>
</feature>